<dbReference type="RefSeq" id="WP_338239667.1">
    <property type="nucleotide sequence ID" value="NZ_BQKE01000006.1"/>
</dbReference>
<dbReference type="AlphaFoldDB" id="A0AAN4W4V8"/>
<evidence type="ECO:0000313" key="2">
    <source>
        <dbReference type="Proteomes" id="UP001310022"/>
    </source>
</evidence>
<organism evidence="1 2">
    <name type="scientific">Persicobacter diffluens</name>
    <dbReference type="NCBI Taxonomy" id="981"/>
    <lineage>
        <taxon>Bacteria</taxon>
        <taxon>Pseudomonadati</taxon>
        <taxon>Bacteroidota</taxon>
        <taxon>Cytophagia</taxon>
        <taxon>Cytophagales</taxon>
        <taxon>Persicobacteraceae</taxon>
        <taxon>Persicobacter</taxon>
    </lineage>
</organism>
<dbReference type="Proteomes" id="UP001310022">
    <property type="component" value="Unassembled WGS sequence"/>
</dbReference>
<gene>
    <name evidence="1" type="ORF">PEDI_51570</name>
</gene>
<comment type="caution">
    <text evidence="1">The sequence shown here is derived from an EMBL/GenBank/DDBJ whole genome shotgun (WGS) entry which is preliminary data.</text>
</comment>
<accession>A0AAN4W4V8</accession>
<protein>
    <submittedName>
        <fullName evidence="1">Uncharacterized protein</fullName>
    </submittedName>
</protein>
<proteinExistence type="predicted"/>
<dbReference type="EMBL" id="BQKE01000006">
    <property type="protein sequence ID" value="GJM64605.1"/>
    <property type="molecule type" value="Genomic_DNA"/>
</dbReference>
<name>A0AAN4W4V8_9BACT</name>
<keyword evidence="2" id="KW-1185">Reference proteome</keyword>
<evidence type="ECO:0000313" key="1">
    <source>
        <dbReference type="EMBL" id="GJM64605.1"/>
    </source>
</evidence>
<reference evidence="1 2" key="1">
    <citation type="submission" date="2021-12" db="EMBL/GenBank/DDBJ databases">
        <title>Genome sequencing of bacteria with rrn-lacking chromosome and rrn-plasmid.</title>
        <authorList>
            <person name="Anda M."/>
            <person name="Iwasaki W."/>
        </authorList>
    </citation>
    <scope>NUCLEOTIDE SEQUENCE [LARGE SCALE GENOMIC DNA]</scope>
    <source>
        <strain evidence="1 2">NBRC 15940</strain>
    </source>
</reference>
<sequence>MNTQIQFTPTPFNSGISHAFDNEFVRYRLFMNWADYCKSEGMNYMNAQQIAKGIKNEILEKLIMLIGMGETESRPIAEKMFKNILKNTS</sequence>